<feature type="domain" description="UPF0261" evidence="2">
    <location>
        <begin position="185"/>
        <end position="400"/>
    </location>
</feature>
<dbReference type="PIRSF" id="PIRSF033271">
    <property type="entry name" value="UCP033271"/>
    <property type="match status" value="1"/>
</dbReference>
<feature type="domain" description="UPF0261" evidence="1">
    <location>
        <begin position="3"/>
        <end position="177"/>
    </location>
</feature>
<dbReference type="InterPro" id="IPR044122">
    <property type="entry name" value="UPF0261_N"/>
</dbReference>
<sequence>MPKTVVLVGALDTKGREFAFVRDLIHAQGLQTLVVDFGVIGEPAFAPDIPRSEVAAAGGGDLAVLADGKHKDEAMRVMAAGLAKVVRRLYDEGKLDGILGMGGSGGTSIATAAMRTLPVGVPKVMVSTVGGGDVSAYAGTKDITFMPSIVDVAGINSISRAIYTNAAGAISGMVKMERPPAKADKPLIVASMFGNTTKAVDHAREILENAGYEVLVFHATGSGGRTMESLINDGYITACLDITTTELADEVCGGVLSAGPERCLAAARKGIPTVLVPGCVDMANFWGMETVPEKYKGRKLYQWNPNVTLLRTNVEENIRIGEMIARAANESTGPVAVLIPLKGVSMLDSPGGDFWDEEADRACFETIRKNLKAGIPYIKIDANINDPEFSGRVAETLLEMLKKSEQEV</sequence>
<dbReference type="PANTHER" id="PTHR31862">
    <property type="entry name" value="UPF0261 DOMAIN PROTEIN (AFU_ORTHOLOGUE AFUA_1G10120)"/>
    <property type="match status" value="1"/>
</dbReference>
<dbReference type="PANTHER" id="PTHR31862:SF1">
    <property type="entry name" value="UPF0261 DOMAIN PROTEIN (AFU_ORTHOLOGUE AFUA_1G10120)"/>
    <property type="match status" value="1"/>
</dbReference>
<dbReference type="EMBL" id="DSXR01000043">
    <property type="protein sequence ID" value="HGS86687.1"/>
    <property type="molecule type" value="Genomic_DNA"/>
</dbReference>
<dbReference type="Pfam" id="PF06792">
    <property type="entry name" value="UPF0261"/>
    <property type="match status" value="1"/>
</dbReference>
<dbReference type="Gene3D" id="3.40.50.12030">
    <property type="entry name" value="Uncharacterised protein family UPF0261, NC domain"/>
    <property type="match status" value="1"/>
</dbReference>
<dbReference type="Pfam" id="PF23189">
    <property type="entry name" value="UPF0261_C"/>
    <property type="match status" value="1"/>
</dbReference>
<dbReference type="Gene3D" id="3.40.50.12020">
    <property type="entry name" value="Uncharacterised protein family UPF0261, NN domain"/>
    <property type="match status" value="1"/>
</dbReference>
<comment type="caution">
    <text evidence="3">The sequence shown here is derived from an EMBL/GenBank/DDBJ whole genome shotgun (WGS) entry which is preliminary data.</text>
</comment>
<gene>
    <name evidence="3" type="ORF">ENT17_03620</name>
</gene>
<evidence type="ECO:0000259" key="1">
    <source>
        <dbReference type="Pfam" id="PF06792"/>
    </source>
</evidence>
<dbReference type="InterPro" id="IPR056778">
    <property type="entry name" value="UPF0261_C"/>
</dbReference>
<evidence type="ECO:0000313" key="3">
    <source>
        <dbReference type="EMBL" id="HGS86687.1"/>
    </source>
</evidence>
<dbReference type="InterPro" id="IPR008322">
    <property type="entry name" value="UPF0261"/>
</dbReference>
<dbReference type="AlphaFoldDB" id="A0A7C4Q0S6"/>
<accession>A0A7C4Q0S6</accession>
<name>A0A7C4Q0S6_9CHLR</name>
<dbReference type="NCBIfam" id="NF002674">
    <property type="entry name" value="PRK02399.1-2"/>
    <property type="match status" value="1"/>
</dbReference>
<dbReference type="CDD" id="cd15488">
    <property type="entry name" value="Tm-1-like"/>
    <property type="match status" value="1"/>
</dbReference>
<proteinExistence type="predicted"/>
<evidence type="ECO:0000259" key="2">
    <source>
        <dbReference type="Pfam" id="PF23189"/>
    </source>
</evidence>
<protein>
    <submittedName>
        <fullName evidence="3">UPF0261 family protein</fullName>
    </submittedName>
</protein>
<dbReference type="InterPro" id="IPR051353">
    <property type="entry name" value="Tobamovirus_resist_UPF0261"/>
</dbReference>
<reference evidence="3" key="1">
    <citation type="journal article" date="2020" name="mSystems">
        <title>Genome- and Community-Level Interaction Insights into Carbon Utilization and Element Cycling Functions of Hydrothermarchaeota in Hydrothermal Sediment.</title>
        <authorList>
            <person name="Zhou Z."/>
            <person name="Liu Y."/>
            <person name="Xu W."/>
            <person name="Pan J."/>
            <person name="Luo Z.H."/>
            <person name="Li M."/>
        </authorList>
    </citation>
    <scope>NUCLEOTIDE SEQUENCE [LARGE SCALE GENOMIC DNA]</scope>
    <source>
        <strain evidence="3">SpSt-556</strain>
    </source>
</reference>
<organism evidence="3">
    <name type="scientific">Bellilinea caldifistulae</name>
    <dbReference type="NCBI Taxonomy" id="360411"/>
    <lineage>
        <taxon>Bacteria</taxon>
        <taxon>Bacillati</taxon>
        <taxon>Chloroflexota</taxon>
        <taxon>Anaerolineae</taxon>
        <taxon>Anaerolineales</taxon>
        <taxon>Anaerolineaceae</taxon>
        <taxon>Bellilinea</taxon>
    </lineage>
</organism>